<evidence type="ECO:0000256" key="1">
    <source>
        <dbReference type="SAM" id="Phobius"/>
    </source>
</evidence>
<dbReference type="Proteomes" id="UP000188541">
    <property type="component" value="Unassembled WGS sequence"/>
</dbReference>
<comment type="caution">
    <text evidence="2">The sequence shown here is derived from an EMBL/GenBank/DDBJ whole genome shotgun (WGS) entry which is preliminary data.</text>
</comment>
<dbReference type="EMBL" id="MLHO01000016">
    <property type="protein sequence ID" value="OOF58254.1"/>
    <property type="molecule type" value="Genomic_DNA"/>
</dbReference>
<protein>
    <submittedName>
        <fullName evidence="2">Uncharacterized protein</fullName>
    </submittedName>
</protein>
<feature type="transmembrane region" description="Helical" evidence="1">
    <location>
        <begin position="35"/>
        <end position="52"/>
    </location>
</feature>
<dbReference type="STRING" id="1908266.BKK55_03030"/>
<keyword evidence="1" id="KW-1133">Transmembrane helix</keyword>
<dbReference type="OrthoDB" id="5671023at2"/>
<keyword evidence="1" id="KW-0812">Transmembrane</keyword>
<sequence>MLTTNDLSKKEQRELRRWFTKIDEDTIELKIKWKGAFNLMLIALALLLPLYYDLIKPDSSERFREEIRFSFQPETRFKKEYNQIVSDTDSNMTMYGDTKEDFMKRMWERHKHRVWDGYLSLAWYVVVLAIILFPSGKRVRFDRKRGIIYTYTNRSLYLTEINKLMRPLPEYFISSNSFLFWIHPYSNKVRFSSLARHSRILFMDYSMYLPAIFGGFCINIHRKNRARYLKKYLVDFMNPNTSSERISAMMNALETKKGFIERLCSFLFGWIDEGLYTRRLPEKEKLEGLIAQYFKNDAPKIRALPSCRQHYPTEISKFKGAPLFKIISQDENRKAGFIKVPCPNLFEYPEVSMHKSEYVFDEELGNVKGKEL</sequence>
<dbReference type="RefSeq" id="WP_077550513.1">
    <property type="nucleotide sequence ID" value="NZ_MLHO01000016.1"/>
</dbReference>
<feature type="transmembrane region" description="Helical" evidence="1">
    <location>
        <begin position="205"/>
        <end position="221"/>
    </location>
</feature>
<proteinExistence type="predicted"/>
<feature type="transmembrane region" description="Helical" evidence="1">
    <location>
        <begin position="168"/>
        <end position="185"/>
    </location>
</feature>
<feature type="transmembrane region" description="Helical" evidence="1">
    <location>
        <begin position="117"/>
        <end position="135"/>
    </location>
</feature>
<evidence type="ECO:0000313" key="2">
    <source>
        <dbReference type="EMBL" id="OOF58254.1"/>
    </source>
</evidence>
<keyword evidence="3" id="KW-1185">Reference proteome</keyword>
<dbReference type="AlphaFoldDB" id="A0A1V3JNJ3"/>
<accession>A0A1V3JNJ3</accession>
<name>A0A1V3JNJ3_9PAST</name>
<gene>
    <name evidence="2" type="ORF">BKK55_03030</name>
</gene>
<keyword evidence="1" id="KW-0472">Membrane</keyword>
<organism evidence="2 3">
    <name type="scientific">Rodentibacter genomosp. 2</name>
    <dbReference type="NCBI Taxonomy" id="1908266"/>
    <lineage>
        <taxon>Bacteria</taxon>
        <taxon>Pseudomonadati</taxon>
        <taxon>Pseudomonadota</taxon>
        <taxon>Gammaproteobacteria</taxon>
        <taxon>Pasteurellales</taxon>
        <taxon>Pasteurellaceae</taxon>
        <taxon>Rodentibacter</taxon>
    </lineage>
</organism>
<evidence type="ECO:0000313" key="3">
    <source>
        <dbReference type="Proteomes" id="UP000188541"/>
    </source>
</evidence>
<reference evidence="2 3" key="1">
    <citation type="submission" date="2016-10" db="EMBL/GenBank/DDBJ databases">
        <title>Rodentibacter gen. nov. and new species.</title>
        <authorList>
            <person name="Christensen H."/>
        </authorList>
    </citation>
    <scope>NUCLEOTIDE SEQUENCE [LARGE SCALE GENOMIC DNA]</scope>
    <source>
        <strain evidence="2 3">1996246016</strain>
    </source>
</reference>